<keyword evidence="2" id="KW-0732">Signal</keyword>
<feature type="compositionally biased region" description="Low complexity" evidence="1">
    <location>
        <begin position="50"/>
        <end position="68"/>
    </location>
</feature>
<gene>
    <name evidence="3" type="ORF">NEDG_02090</name>
</gene>
<sequence>MQRTISMRALGYTLFSLSLAHLGHVWGIAPKMHHESYKGTPSHGADLTRNTHTQPTTNTHPQPTAHPHAPSEPTQGSGRPYPRYLATRAHNNTPKPINYLSTKLNVGYLYNRGTKKLVTLGSGNHAFSENKSAPDPAPFAIVVDYSDWVGTFVSILTVNLPPKKPDLGSRSTYETHNHVNRLDVLGGIWNKKIGLWGTTMLTNRMGITPPYYKGESAFKIKLWDQCLTVASDNRLITDPCIDDNNGMPTDANNRQLFEWQHVEVDKACDS</sequence>
<name>A0A177EL28_9MICR</name>
<evidence type="ECO:0000313" key="3">
    <source>
        <dbReference type="EMBL" id="OAG32171.1"/>
    </source>
</evidence>
<dbReference type="EMBL" id="LTDL01000011">
    <property type="protein sequence ID" value="OAG32171.1"/>
    <property type="molecule type" value="Genomic_DNA"/>
</dbReference>
<comment type="caution">
    <text evidence="3">The sequence shown here is derived from an EMBL/GenBank/DDBJ whole genome shotgun (WGS) entry which is preliminary data.</text>
</comment>
<evidence type="ECO:0000313" key="4">
    <source>
        <dbReference type="Proteomes" id="UP000185944"/>
    </source>
</evidence>
<dbReference type="AlphaFoldDB" id="A0A177EL28"/>
<dbReference type="VEuPathDB" id="MicrosporidiaDB:NEDG_02090"/>
<evidence type="ECO:0000256" key="1">
    <source>
        <dbReference type="SAM" id="MobiDB-lite"/>
    </source>
</evidence>
<evidence type="ECO:0000256" key="2">
    <source>
        <dbReference type="SAM" id="SignalP"/>
    </source>
</evidence>
<protein>
    <submittedName>
        <fullName evidence="3">Uncharacterized protein</fullName>
    </submittedName>
</protein>
<reference evidence="3 4" key="1">
    <citation type="submission" date="2016-02" db="EMBL/GenBank/DDBJ databases">
        <title>Discovery of a natural microsporidian pathogen with a broad tissue tropism in Caenorhabditis elegans.</title>
        <authorList>
            <person name="Luallen R.J."/>
            <person name="Reinke A.W."/>
            <person name="Tong L."/>
            <person name="Botts M.R."/>
            <person name="Felix M.-A."/>
            <person name="Troemel E.R."/>
        </authorList>
    </citation>
    <scope>NUCLEOTIDE SEQUENCE [LARGE SCALE GENOMIC DNA]</scope>
    <source>
        <strain evidence="3 4">JUm2807</strain>
    </source>
</reference>
<keyword evidence="4" id="KW-1185">Reference proteome</keyword>
<dbReference type="Proteomes" id="UP000185944">
    <property type="component" value="Unassembled WGS sequence"/>
</dbReference>
<feature type="region of interest" description="Disordered" evidence="1">
    <location>
        <begin position="36"/>
        <end position="92"/>
    </location>
</feature>
<organism evidence="3 4">
    <name type="scientific">Nematocida displodere</name>
    <dbReference type="NCBI Taxonomy" id="1805483"/>
    <lineage>
        <taxon>Eukaryota</taxon>
        <taxon>Fungi</taxon>
        <taxon>Fungi incertae sedis</taxon>
        <taxon>Microsporidia</taxon>
        <taxon>Nematocida</taxon>
    </lineage>
</organism>
<dbReference type="OrthoDB" id="2194211at2759"/>
<feature type="chain" id="PRO_5008060505" evidence="2">
    <location>
        <begin position="28"/>
        <end position="270"/>
    </location>
</feature>
<dbReference type="GeneID" id="93648440"/>
<accession>A0A177EL28</accession>
<proteinExistence type="predicted"/>
<dbReference type="RefSeq" id="XP_067545664.1">
    <property type="nucleotide sequence ID" value="XM_067689508.1"/>
</dbReference>
<feature type="signal peptide" evidence="2">
    <location>
        <begin position="1"/>
        <end position="27"/>
    </location>
</feature>